<keyword evidence="1" id="KW-1133">Transmembrane helix</keyword>
<keyword evidence="1" id="KW-0812">Transmembrane</keyword>
<sequence length="451" mass="52675">MKQMCENKNYFLPVAGDDGLSYMNEYCAKCHGVNISLRWKITFNFESDCRIALNEFFDIINSDGIMQLIESKDCIIHPIPPRGASSPRLCWNIDQIHLENAQNRTLCINYQNPVSRYVPHRYIWTRNAFCWQNYQLEHSYCAEAMNTSGFGLSLHINETISFREVTEFIKAFRQMKWTYIEKDLRDSRNYTITTFDFSFPKVDFPKDEETLNYLELFKFTKVVNQQVSVFRGNLTTIPKYLEVIGGYISGENGIYGNFYNYKILNISFNISKMVNNSNEREPENLGFNWNGIQVISTYVTMGISTTSLSTTLGIHRYLGLSKSNAGKVSEHFMIVMLGLMAFRTVYLYFFLASYWPCSFSKNETVEQEASKFECEKERIMVLTKTYNQRGTIDRFLIENCVSIVKEQKTNHFRTRGLEALISTIEECWDQDAEARVSADVFMRDWFSLDRQ</sequence>
<reference evidence="2 3" key="1">
    <citation type="submission" date="2022-12" db="EMBL/GenBank/DDBJ databases">
        <title>Chromosome-level genome of Tegillarca granosa.</title>
        <authorList>
            <person name="Kim J."/>
        </authorList>
    </citation>
    <scope>NUCLEOTIDE SEQUENCE [LARGE SCALE GENOMIC DNA]</scope>
    <source>
        <strain evidence="2">Teg-2019</strain>
        <tissue evidence="2">Adductor muscle</tissue>
    </source>
</reference>
<keyword evidence="3" id="KW-1185">Reference proteome</keyword>
<proteinExistence type="predicted"/>
<name>A0ABQ9ENW7_TEGGR</name>
<accession>A0ABQ9ENW7</accession>
<evidence type="ECO:0000313" key="3">
    <source>
        <dbReference type="Proteomes" id="UP001217089"/>
    </source>
</evidence>
<dbReference type="Proteomes" id="UP001217089">
    <property type="component" value="Unassembled WGS sequence"/>
</dbReference>
<keyword evidence="1" id="KW-0472">Membrane</keyword>
<gene>
    <name evidence="2" type="ORF">KUTeg_015018</name>
</gene>
<feature type="transmembrane region" description="Helical" evidence="1">
    <location>
        <begin position="332"/>
        <end position="355"/>
    </location>
</feature>
<comment type="caution">
    <text evidence="2">The sequence shown here is derived from an EMBL/GenBank/DDBJ whole genome shotgun (WGS) entry which is preliminary data.</text>
</comment>
<protein>
    <submittedName>
        <fullName evidence="2">Uncharacterized protein</fullName>
    </submittedName>
</protein>
<organism evidence="2 3">
    <name type="scientific">Tegillarca granosa</name>
    <name type="common">Malaysian cockle</name>
    <name type="synonym">Anadara granosa</name>
    <dbReference type="NCBI Taxonomy" id="220873"/>
    <lineage>
        <taxon>Eukaryota</taxon>
        <taxon>Metazoa</taxon>
        <taxon>Spiralia</taxon>
        <taxon>Lophotrochozoa</taxon>
        <taxon>Mollusca</taxon>
        <taxon>Bivalvia</taxon>
        <taxon>Autobranchia</taxon>
        <taxon>Pteriomorphia</taxon>
        <taxon>Arcoida</taxon>
        <taxon>Arcoidea</taxon>
        <taxon>Arcidae</taxon>
        <taxon>Tegillarca</taxon>
    </lineage>
</organism>
<dbReference type="EMBL" id="JARBDR010000793">
    <property type="protein sequence ID" value="KAJ8306934.1"/>
    <property type="molecule type" value="Genomic_DNA"/>
</dbReference>
<evidence type="ECO:0000313" key="2">
    <source>
        <dbReference type="EMBL" id="KAJ8306934.1"/>
    </source>
</evidence>
<evidence type="ECO:0000256" key="1">
    <source>
        <dbReference type="SAM" id="Phobius"/>
    </source>
</evidence>